<protein>
    <recommendedName>
        <fullName evidence="5">CBM-cenC domain-containing protein</fullName>
    </recommendedName>
</protein>
<feature type="region of interest" description="Disordered" evidence="1">
    <location>
        <begin position="21"/>
        <end position="110"/>
    </location>
</feature>
<keyword evidence="4" id="KW-1185">Reference proteome</keyword>
<dbReference type="InterPro" id="IPR008979">
    <property type="entry name" value="Galactose-bd-like_sf"/>
</dbReference>
<dbReference type="STRING" id="78410.A0A0N8H7L9"/>
<comment type="caution">
    <text evidence="3">The sequence shown here is derived from an EMBL/GenBank/DDBJ whole genome shotgun (WGS) entry which is preliminary data.</text>
</comment>
<keyword evidence="2" id="KW-0732">Signal</keyword>
<reference evidence="3 4" key="1">
    <citation type="submission" date="2015-09" db="EMBL/GenBank/DDBJ databases">
        <title>Draft genome of a European isolate of the apple canker pathogen Neonectria ditissima.</title>
        <authorList>
            <person name="Gomez-Cortecero A."/>
            <person name="Harrison R.J."/>
            <person name="Armitage A.D."/>
        </authorList>
    </citation>
    <scope>NUCLEOTIDE SEQUENCE [LARGE SCALE GENOMIC DNA]</scope>
    <source>
        <strain evidence="3 4">R09/05</strain>
    </source>
</reference>
<evidence type="ECO:0000256" key="2">
    <source>
        <dbReference type="SAM" id="SignalP"/>
    </source>
</evidence>
<organism evidence="3 4">
    <name type="scientific">Neonectria ditissima</name>
    <dbReference type="NCBI Taxonomy" id="78410"/>
    <lineage>
        <taxon>Eukaryota</taxon>
        <taxon>Fungi</taxon>
        <taxon>Dikarya</taxon>
        <taxon>Ascomycota</taxon>
        <taxon>Pezizomycotina</taxon>
        <taxon>Sordariomycetes</taxon>
        <taxon>Hypocreomycetidae</taxon>
        <taxon>Hypocreales</taxon>
        <taxon>Nectriaceae</taxon>
        <taxon>Neonectria</taxon>
    </lineage>
</organism>
<evidence type="ECO:0000313" key="3">
    <source>
        <dbReference type="EMBL" id="KPM42140.1"/>
    </source>
</evidence>
<dbReference type="SUPFAM" id="SSF49785">
    <property type="entry name" value="Galactose-binding domain-like"/>
    <property type="match status" value="1"/>
</dbReference>
<dbReference type="EMBL" id="LKCW01000053">
    <property type="protein sequence ID" value="KPM42140.1"/>
    <property type="molecule type" value="Genomic_DNA"/>
</dbReference>
<evidence type="ECO:0000256" key="1">
    <source>
        <dbReference type="SAM" id="MobiDB-lite"/>
    </source>
</evidence>
<dbReference type="Gene3D" id="2.60.120.260">
    <property type="entry name" value="Galactose-binding domain-like"/>
    <property type="match status" value="1"/>
</dbReference>
<name>A0A0N8H7L9_9HYPO</name>
<feature type="signal peptide" evidence="2">
    <location>
        <begin position="1"/>
        <end position="19"/>
    </location>
</feature>
<evidence type="ECO:0008006" key="5">
    <source>
        <dbReference type="Google" id="ProtNLM"/>
    </source>
</evidence>
<proteinExistence type="predicted"/>
<sequence length="263" mass="27256">MHTAAFVLQLLALSYGVSAGPCRPQSNVSSSLTTETSPAETSSTGITETSATETSITGTSATETSSIEIAENSTTEISTTEAPTATSTTVTNDSTASTNEASTSSVPNYLQNPGFESGIAPWDLPYQNVIRPAITLDTSQLHSGSQSGYLAYTGPLLGSGFYGLADQTSLVAGQTYDASVWIRQSGSCPSFSFACALGQNLLIPESVVETSGTSVRDTWVQLKTSCAWTQAQINAGGVGIIVKTICASINLWVDDAVITPQLA</sequence>
<evidence type="ECO:0000313" key="4">
    <source>
        <dbReference type="Proteomes" id="UP000050424"/>
    </source>
</evidence>
<gene>
    <name evidence="3" type="ORF">AK830_g4415</name>
</gene>
<feature type="compositionally biased region" description="Low complexity" evidence="1">
    <location>
        <begin position="29"/>
        <end position="105"/>
    </location>
</feature>
<accession>A0A0N8H7L9</accession>
<dbReference type="AlphaFoldDB" id="A0A0N8H7L9"/>
<dbReference type="OrthoDB" id="5102317at2759"/>
<feature type="chain" id="PRO_5006026217" description="CBM-cenC domain-containing protein" evidence="2">
    <location>
        <begin position="20"/>
        <end position="263"/>
    </location>
</feature>
<dbReference type="Proteomes" id="UP000050424">
    <property type="component" value="Unassembled WGS sequence"/>
</dbReference>